<dbReference type="Proteomes" id="UP000005631">
    <property type="component" value="Chromosome"/>
</dbReference>
<dbReference type="AlphaFoldDB" id="G8QZ80"/>
<feature type="domain" description="NAD-dependent epimerase/dehydratase" evidence="2">
    <location>
        <begin position="9"/>
        <end position="251"/>
    </location>
</feature>
<dbReference type="GO" id="GO:0016616">
    <property type="term" value="F:oxidoreductase activity, acting on the CH-OH group of donors, NAD or NADP as acceptor"/>
    <property type="evidence" value="ECO:0007669"/>
    <property type="project" value="TreeGrafter"/>
</dbReference>
<dbReference type="InterPro" id="IPR036291">
    <property type="entry name" value="NAD(P)-bd_dom_sf"/>
</dbReference>
<gene>
    <name evidence="3" type="ordered locus">Oweho_0445</name>
</gene>
<evidence type="ECO:0000259" key="2">
    <source>
        <dbReference type="Pfam" id="PF01370"/>
    </source>
</evidence>
<name>G8QZ80_OWEHD</name>
<dbReference type="STRING" id="926562.Oweho_0445"/>
<sequence>MEIDKSKPVMVTGANGYVASWLVKKLLDEGITVHAAVRNPNKKDKYQHLDNLAANAPGRIKYFKTDLLEEGSYAEAMEGCELVYHTASPYILNVKNPQKELIDPALKGTQNVLNQASKTPSVKRVVVTGSCAAIYTDAIDCKSAPNGTLTEEVWNTSSSLDYQPYSYSKTLAEKEAWKIADGQNQWDLVVINPSGVFGPALSMNTDSESISILKQFADGALKMGAPKVGIGLVDVRDLAEAHYLAGYTPAANGRNIISGHNTNFLEMGLALQERYGSSYPIPKSALPKWLLMIIGPIVNKALSRRFIKNNVNIEWKADNSKSKKELGVKYRPLEQTMEDSFQFLIESGLTSKK</sequence>
<organism evidence="3 4">
    <name type="scientific">Owenweeksia hongkongensis (strain DSM 17368 / CIP 108786 / JCM 12287 / NRRL B-23963 / UST20020801)</name>
    <dbReference type="NCBI Taxonomy" id="926562"/>
    <lineage>
        <taxon>Bacteria</taxon>
        <taxon>Pseudomonadati</taxon>
        <taxon>Bacteroidota</taxon>
        <taxon>Flavobacteriia</taxon>
        <taxon>Flavobacteriales</taxon>
        <taxon>Owenweeksiaceae</taxon>
        <taxon>Owenweeksia</taxon>
    </lineage>
</organism>
<keyword evidence="4" id="KW-1185">Reference proteome</keyword>
<reference evidence="3 4" key="1">
    <citation type="journal article" date="2012" name="Stand. Genomic Sci.">
        <title>Genome sequence of the orange-pigmented seawater bacterium Owenweeksia hongkongensis type strain (UST20020801(T)).</title>
        <authorList>
            <person name="Riedel T."/>
            <person name="Held B."/>
            <person name="Nolan M."/>
            <person name="Lucas S."/>
            <person name="Lapidus A."/>
            <person name="Tice H."/>
            <person name="Del Rio T.G."/>
            <person name="Cheng J.F."/>
            <person name="Han C."/>
            <person name="Tapia R."/>
            <person name="Goodwin L.A."/>
            <person name="Pitluck S."/>
            <person name="Liolios K."/>
            <person name="Mavromatis K."/>
            <person name="Pagani I."/>
            <person name="Ivanova N."/>
            <person name="Mikhailova N."/>
            <person name="Pati A."/>
            <person name="Chen A."/>
            <person name="Palaniappan K."/>
            <person name="Rohde M."/>
            <person name="Tindall B.J."/>
            <person name="Detter J.C."/>
            <person name="Goker M."/>
            <person name="Woyke T."/>
            <person name="Bristow J."/>
            <person name="Eisen J.A."/>
            <person name="Markowitz V."/>
            <person name="Hugenholtz P."/>
            <person name="Klenk H.P."/>
            <person name="Kyrpides N.C."/>
        </authorList>
    </citation>
    <scope>NUCLEOTIDE SEQUENCE</scope>
    <source>
        <strain evidence="4">DSM 17368 / JCM 12287 / NRRL B-23963</strain>
    </source>
</reference>
<dbReference type="PANTHER" id="PTHR10366:SF812">
    <property type="entry name" value="VPS9 DOMAIN-CONTAINING PROTEIN"/>
    <property type="match status" value="1"/>
</dbReference>
<dbReference type="eggNOG" id="COG0451">
    <property type="taxonomic scope" value="Bacteria"/>
</dbReference>
<dbReference type="SUPFAM" id="SSF51735">
    <property type="entry name" value="NAD(P)-binding Rossmann-fold domains"/>
    <property type="match status" value="1"/>
</dbReference>
<dbReference type="KEGG" id="oho:Oweho_0445"/>
<dbReference type="EMBL" id="CP003156">
    <property type="protein sequence ID" value="AEV31463.1"/>
    <property type="molecule type" value="Genomic_DNA"/>
</dbReference>
<evidence type="ECO:0000256" key="1">
    <source>
        <dbReference type="ARBA" id="ARBA00023002"/>
    </source>
</evidence>
<dbReference type="RefSeq" id="WP_014200824.1">
    <property type="nucleotide sequence ID" value="NC_016599.1"/>
</dbReference>
<dbReference type="InterPro" id="IPR050425">
    <property type="entry name" value="NAD(P)_dehydrat-like"/>
</dbReference>
<dbReference type="FunFam" id="3.40.50.720:FF:000336">
    <property type="entry name" value="Aldehyde reductase"/>
    <property type="match status" value="1"/>
</dbReference>
<dbReference type="PATRIC" id="fig|926562.3.peg.460"/>
<proteinExistence type="predicted"/>
<dbReference type="InterPro" id="IPR001509">
    <property type="entry name" value="Epimerase_deHydtase"/>
</dbReference>
<protein>
    <submittedName>
        <fullName evidence="3">Nucleoside-diphosphate-sugar epimerase</fullName>
    </submittedName>
</protein>
<dbReference type="Pfam" id="PF01370">
    <property type="entry name" value="Epimerase"/>
    <property type="match status" value="1"/>
</dbReference>
<dbReference type="Gene3D" id="3.40.50.720">
    <property type="entry name" value="NAD(P)-binding Rossmann-like Domain"/>
    <property type="match status" value="1"/>
</dbReference>
<evidence type="ECO:0000313" key="4">
    <source>
        <dbReference type="Proteomes" id="UP000005631"/>
    </source>
</evidence>
<accession>G8QZ80</accession>
<evidence type="ECO:0000313" key="3">
    <source>
        <dbReference type="EMBL" id="AEV31463.1"/>
    </source>
</evidence>
<keyword evidence="1" id="KW-0560">Oxidoreductase</keyword>
<dbReference type="PANTHER" id="PTHR10366">
    <property type="entry name" value="NAD DEPENDENT EPIMERASE/DEHYDRATASE"/>
    <property type="match status" value="1"/>
</dbReference>
<dbReference type="HOGENOM" id="CLU_007383_9_2_10"/>